<reference evidence="5" key="3">
    <citation type="submission" date="2015-04" db="UniProtKB">
        <authorList>
            <consortium name="EnsemblPlants"/>
        </authorList>
    </citation>
    <scope>IDENTIFICATION</scope>
    <source>
        <strain evidence="5">cv. Jemalong A17</strain>
    </source>
</reference>
<dbReference type="KEGG" id="mtr:11431277"/>
<dbReference type="Gramene" id="rna4117">
    <property type="protein sequence ID" value="RHN80218.1"/>
    <property type="gene ID" value="gene4117"/>
</dbReference>
<dbReference type="OMA" id="FMDQIMD"/>
<keyword evidence="1" id="KW-0175">Coiled coil</keyword>
<reference evidence="3 6" key="2">
    <citation type="journal article" date="2014" name="BMC Genomics">
        <title>An improved genome release (version Mt4.0) for the model legume Medicago truncatula.</title>
        <authorList>
            <person name="Tang H."/>
            <person name="Krishnakumar V."/>
            <person name="Bidwell S."/>
            <person name="Rosen B."/>
            <person name="Chan A."/>
            <person name="Zhou S."/>
            <person name="Gentzbittel L."/>
            <person name="Childs K.L."/>
            <person name="Yandell M."/>
            <person name="Gundlach H."/>
            <person name="Mayer K.F."/>
            <person name="Schwartz D.C."/>
            <person name="Town C.D."/>
        </authorList>
    </citation>
    <scope>GENOME REANNOTATION</scope>
    <source>
        <strain evidence="5 6">cv. Jemalong A17</strain>
    </source>
</reference>
<dbReference type="GO" id="GO:0042644">
    <property type="term" value="C:chloroplast nucleoid"/>
    <property type="evidence" value="ECO:0007669"/>
    <property type="project" value="EnsemblPlants"/>
</dbReference>
<gene>
    <name evidence="5" type="primary">11431277</name>
    <name evidence="3" type="ordered locus">MTR_1g072690</name>
    <name evidence="4" type="ORF">MtrunA17_Chr1g0185881</name>
</gene>
<dbReference type="PANTHER" id="PTHR15852">
    <property type="entry name" value="PLASTID TRANSCRIPTIONALLY ACTIVE PROTEIN"/>
    <property type="match status" value="1"/>
</dbReference>
<dbReference type="eggNOG" id="ENOG502QRN0">
    <property type="taxonomic scope" value="Eukaryota"/>
</dbReference>
<keyword evidence="4" id="KW-0346">Stress response</keyword>
<dbReference type="EnsemblPlants" id="AES60949">
    <property type="protein sequence ID" value="AES60949"/>
    <property type="gene ID" value="MTR_1g072690"/>
</dbReference>
<name>G7I2L5_MEDTR</name>
<dbReference type="OrthoDB" id="1001489at2759"/>
<dbReference type="GO" id="GO:0003756">
    <property type="term" value="F:protein disulfide isomerase activity"/>
    <property type="evidence" value="ECO:0000318"/>
    <property type="project" value="GO_Central"/>
</dbReference>
<dbReference type="GO" id="GO:0009658">
    <property type="term" value="P:chloroplast organization"/>
    <property type="evidence" value="ECO:0000318"/>
    <property type="project" value="GO_Central"/>
</dbReference>
<dbReference type="SUPFAM" id="SSF47090">
    <property type="entry name" value="PGBD-like"/>
    <property type="match status" value="1"/>
</dbReference>
<dbReference type="AlphaFoldDB" id="G7I2L5"/>
<accession>G7I2L5</accession>
<dbReference type="InterPro" id="IPR036410">
    <property type="entry name" value="HSP_DnaJ_Cys-rich_dom_sf"/>
</dbReference>
<dbReference type="Gene3D" id="1.10.101.10">
    <property type="entry name" value="PGBD-like superfamily/PGBD"/>
    <property type="match status" value="1"/>
</dbReference>
<dbReference type="Pfam" id="PF01471">
    <property type="entry name" value="PG_binding_1"/>
    <property type="match status" value="1"/>
</dbReference>
<evidence type="ECO:0000313" key="3">
    <source>
        <dbReference type="EMBL" id="AES60949.1"/>
    </source>
</evidence>
<dbReference type="PANTHER" id="PTHR15852:SF16">
    <property type="entry name" value="PROTEIN DISULFIDE ISOMERASE PTAC5, CHLOROPLASTIC"/>
    <property type="match status" value="1"/>
</dbReference>
<sequence>MSFSAPTVPITVTVSVNSTLSFPTKTLPFLKPHFPSYKFNSLTTHCSIPDREEHRWLREEQRWLREEQRWIREENRWNRERAELLREISELKLQIQSLEHRILSSSSSTSVSDVVAPLLQVLKDKNLVLDSGSIQRRLVLEEEKEQEVEEEKESVEVVEHVKEIVVVEKPAATVEKRTVLRTGSEGEEVQKLQEALLKLGFYSGEEDMEFSSFSSGTERAVKTWQSSLGIPEDGIMTSHLLERLYLDIRTTDIDSVNETKKSASVLPKEVENGAAVASVTEISEVQQKVVGEVDQETEASHPRVFLLGENRWEEPSRLSTKVRVDRGKNKDGTMRCLQCSGLGVLLCTECDGSGEPNIEPQFMEWVGEDTKCPYCEGLGHITCDLCRGKTMV</sequence>
<feature type="domain" description="Peptidoglycan binding-like" evidence="2">
    <location>
        <begin position="186"/>
        <end position="244"/>
    </location>
</feature>
<evidence type="ECO:0000313" key="5">
    <source>
        <dbReference type="EnsemblPlants" id="AES60949"/>
    </source>
</evidence>
<dbReference type="SUPFAM" id="SSF57938">
    <property type="entry name" value="DnaJ/Hsp40 cysteine-rich domain"/>
    <property type="match status" value="1"/>
</dbReference>
<dbReference type="GO" id="GO:0042793">
    <property type="term" value="P:plastid transcription"/>
    <property type="evidence" value="ECO:0007669"/>
    <property type="project" value="EnsemblPlants"/>
</dbReference>
<dbReference type="InterPro" id="IPR036365">
    <property type="entry name" value="PGBD-like_sf"/>
</dbReference>
<reference evidence="3 6" key="1">
    <citation type="journal article" date="2011" name="Nature">
        <title>The Medicago genome provides insight into the evolution of rhizobial symbioses.</title>
        <authorList>
            <person name="Young N.D."/>
            <person name="Debelle F."/>
            <person name="Oldroyd G.E."/>
            <person name="Geurts R."/>
            <person name="Cannon S.B."/>
            <person name="Udvardi M.K."/>
            <person name="Benedito V.A."/>
            <person name="Mayer K.F."/>
            <person name="Gouzy J."/>
            <person name="Schoof H."/>
            <person name="Van de Peer Y."/>
            <person name="Proost S."/>
            <person name="Cook D.R."/>
            <person name="Meyers B.C."/>
            <person name="Spannagl M."/>
            <person name="Cheung F."/>
            <person name="De Mita S."/>
            <person name="Krishnakumar V."/>
            <person name="Gundlach H."/>
            <person name="Zhou S."/>
            <person name="Mudge J."/>
            <person name="Bharti A.K."/>
            <person name="Murray J.D."/>
            <person name="Naoumkina M.A."/>
            <person name="Rosen B."/>
            <person name="Silverstein K.A."/>
            <person name="Tang H."/>
            <person name="Rombauts S."/>
            <person name="Zhao P.X."/>
            <person name="Zhou P."/>
            <person name="Barbe V."/>
            <person name="Bardou P."/>
            <person name="Bechner M."/>
            <person name="Bellec A."/>
            <person name="Berger A."/>
            <person name="Berges H."/>
            <person name="Bidwell S."/>
            <person name="Bisseling T."/>
            <person name="Choisne N."/>
            <person name="Couloux A."/>
            <person name="Denny R."/>
            <person name="Deshpande S."/>
            <person name="Dai X."/>
            <person name="Doyle J.J."/>
            <person name="Dudez A.M."/>
            <person name="Farmer A.D."/>
            <person name="Fouteau S."/>
            <person name="Franken C."/>
            <person name="Gibelin C."/>
            <person name="Gish J."/>
            <person name="Goldstein S."/>
            <person name="Gonzalez A.J."/>
            <person name="Green P.J."/>
            <person name="Hallab A."/>
            <person name="Hartog M."/>
            <person name="Hua A."/>
            <person name="Humphray S.J."/>
            <person name="Jeong D.H."/>
            <person name="Jing Y."/>
            <person name="Jocker A."/>
            <person name="Kenton S.M."/>
            <person name="Kim D.J."/>
            <person name="Klee K."/>
            <person name="Lai H."/>
            <person name="Lang C."/>
            <person name="Lin S."/>
            <person name="Macmil S.L."/>
            <person name="Magdelenat G."/>
            <person name="Matthews L."/>
            <person name="McCorrison J."/>
            <person name="Monaghan E.L."/>
            <person name="Mun J.H."/>
            <person name="Najar F.Z."/>
            <person name="Nicholson C."/>
            <person name="Noirot C."/>
            <person name="O'Bleness M."/>
            <person name="Paule C.R."/>
            <person name="Poulain J."/>
            <person name="Prion F."/>
            <person name="Qin B."/>
            <person name="Qu C."/>
            <person name="Retzel E.F."/>
            <person name="Riddle C."/>
            <person name="Sallet E."/>
            <person name="Samain S."/>
            <person name="Samson N."/>
            <person name="Sanders I."/>
            <person name="Saurat O."/>
            <person name="Scarpelli C."/>
            <person name="Schiex T."/>
            <person name="Segurens B."/>
            <person name="Severin A.J."/>
            <person name="Sherrier D.J."/>
            <person name="Shi R."/>
            <person name="Sims S."/>
            <person name="Singer S.R."/>
            <person name="Sinharoy S."/>
            <person name="Sterck L."/>
            <person name="Viollet A."/>
            <person name="Wang B.B."/>
            <person name="Wang K."/>
            <person name="Wang M."/>
            <person name="Wang X."/>
            <person name="Warfsmann J."/>
            <person name="Weissenbach J."/>
            <person name="White D.D."/>
            <person name="White J.D."/>
            <person name="Wiley G.B."/>
            <person name="Wincker P."/>
            <person name="Xing Y."/>
            <person name="Yang L."/>
            <person name="Yao Z."/>
            <person name="Ying F."/>
            <person name="Zhai J."/>
            <person name="Zhou L."/>
            <person name="Zuber A."/>
            <person name="Denarie J."/>
            <person name="Dixon R.A."/>
            <person name="May G.D."/>
            <person name="Schwartz D.C."/>
            <person name="Rogers J."/>
            <person name="Quetier F."/>
            <person name="Town C.D."/>
            <person name="Roe B.A."/>
        </authorList>
    </citation>
    <scope>NUCLEOTIDE SEQUENCE [LARGE SCALE GENOMIC DNA]</scope>
    <source>
        <strain evidence="3">A17</strain>
        <strain evidence="5 6">cv. Jemalong A17</strain>
    </source>
</reference>
<dbReference type="GO" id="GO:0009416">
    <property type="term" value="P:response to light stimulus"/>
    <property type="evidence" value="ECO:0007669"/>
    <property type="project" value="EnsemblPlants"/>
</dbReference>
<dbReference type="InterPro" id="IPR002477">
    <property type="entry name" value="Peptidoglycan-bd-like"/>
</dbReference>
<evidence type="ECO:0000313" key="4">
    <source>
        <dbReference type="EMBL" id="RHN80218.1"/>
    </source>
</evidence>
<dbReference type="Proteomes" id="UP000265566">
    <property type="component" value="Chromosome 1"/>
</dbReference>
<dbReference type="GO" id="GO:0009507">
    <property type="term" value="C:chloroplast"/>
    <property type="evidence" value="ECO:0000318"/>
    <property type="project" value="GO_Central"/>
</dbReference>
<dbReference type="EMBL" id="CM001217">
    <property type="protein sequence ID" value="AES60949.1"/>
    <property type="molecule type" value="Genomic_DNA"/>
</dbReference>
<proteinExistence type="predicted"/>
<dbReference type="PaxDb" id="3880-AES60949"/>
<evidence type="ECO:0000259" key="2">
    <source>
        <dbReference type="Pfam" id="PF01471"/>
    </source>
</evidence>
<dbReference type="InterPro" id="IPR036366">
    <property type="entry name" value="PGBDSf"/>
</dbReference>
<dbReference type="Proteomes" id="UP000002051">
    <property type="component" value="Unassembled WGS sequence"/>
</dbReference>
<evidence type="ECO:0000256" key="1">
    <source>
        <dbReference type="SAM" id="Coils"/>
    </source>
</evidence>
<evidence type="ECO:0000313" key="6">
    <source>
        <dbReference type="Proteomes" id="UP000002051"/>
    </source>
</evidence>
<dbReference type="GO" id="GO:0009408">
    <property type="term" value="P:response to heat"/>
    <property type="evidence" value="ECO:0007669"/>
    <property type="project" value="EnsemblPlants"/>
</dbReference>
<organism evidence="3 6">
    <name type="scientific">Medicago truncatula</name>
    <name type="common">Barrel medic</name>
    <name type="synonym">Medicago tribuloides</name>
    <dbReference type="NCBI Taxonomy" id="3880"/>
    <lineage>
        <taxon>Eukaryota</taxon>
        <taxon>Viridiplantae</taxon>
        <taxon>Streptophyta</taxon>
        <taxon>Embryophyta</taxon>
        <taxon>Tracheophyta</taxon>
        <taxon>Spermatophyta</taxon>
        <taxon>Magnoliopsida</taxon>
        <taxon>eudicotyledons</taxon>
        <taxon>Gunneridae</taxon>
        <taxon>Pentapetalae</taxon>
        <taxon>rosids</taxon>
        <taxon>fabids</taxon>
        <taxon>Fabales</taxon>
        <taxon>Fabaceae</taxon>
        <taxon>Papilionoideae</taxon>
        <taxon>50 kb inversion clade</taxon>
        <taxon>NPAAA clade</taxon>
        <taxon>Hologalegina</taxon>
        <taxon>IRL clade</taxon>
        <taxon>Trifolieae</taxon>
        <taxon>Medicago</taxon>
    </lineage>
</organism>
<dbReference type="GO" id="GO:0000427">
    <property type="term" value="C:plastid-encoded plastid RNA polymerase complex"/>
    <property type="evidence" value="ECO:0007669"/>
    <property type="project" value="EnsemblPlants"/>
</dbReference>
<feature type="coiled-coil region" evidence="1">
    <location>
        <begin position="74"/>
        <end position="101"/>
    </location>
</feature>
<dbReference type="HOGENOM" id="CLU_718478_0_0_1"/>
<reference evidence="4" key="4">
    <citation type="journal article" date="2018" name="Nat. Plants">
        <title>Whole-genome landscape of Medicago truncatula symbiotic genes.</title>
        <authorList>
            <person name="Pecrix Y."/>
            <person name="Gamas P."/>
            <person name="Carrere S."/>
        </authorList>
    </citation>
    <scope>NUCLEOTIDE SEQUENCE</scope>
    <source>
        <tissue evidence="4">Leaves</tissue>
    </source>
</reference>
<protein>
    <submittedName>
        <fullName evidence="3">Peptidoglycan-binding domain protein</fullName>
    </submittedName>
    <submittedName>
        <fullName evidence="4">Putative Heat shock protein DnaJ, cysteine-rich</fullName>
    </submittedName>
</protein>
<dbReference type="GO" id="GO:0006355">
    <property type="term" value="P:regulation of DNA-templated transcription"/>
    <property type="evidence" value="ECO:0007669"/>
    <property type="project" value="EnsemblPlants"/>
</dbReference>
<dbReference type="STRING" id="3880.G7I2L5"/>
<dbReference type="EMBL" id="PSQE01000001">
    <property type="protein sequence ID" value="RHN80218.1"/>
    <property type="molecule type" value="Genomic_DNA"/>
</dbReference>
<keyword evidence="6" id="KW-1185">Reference proteome</keyword>